<dbReference type="InterPro" id="IPR017995">
    <property type="entry name" value="Homeobox_antennapedia"/>
</dbReference>
<keyword evidence="13" id="KW-1185">Reference proteome</keyword>
<keyword evidence="6" id="KW-0804">Transcription</keyword>
<accession>A0A6P4ZRC3</accession>
<keyword evidence="4 8" id="KW-0238">DNA-binding</keyword>
<dbReference type="SUPFAM" id="SSF46689">
    <property type="entry name" value="Homeodomain-like"/>
    <property type="match status" value="1"/>
</dbReference>
<proteinExistence type="inferred from homology"/>
<dbReference type="InterPro" id="IPR017970">
    <property type="entry name" value="Homeobox_CS"/>
</dbReference>
<dbReference type="SMART" id="SM00389">
    <property type="entry name" value="HOX"/>
    <property type="match status" value="1"/>
</dbReference>
<comment type="subcellular location">
    <subcellularLocation>
        <location evidence="1 8 9">Nucleus</location>
    </subcellularLocation>
</comment>
<evidence type="ECO:0000256" key="9">
    <source>
        <dbReference type="RuleBase" id="RU000682"/>
    </source>
</evidence>
<keyword evidence="3" id="KW-0805">Transcription regulation</keyword>
<evidence type="ECO:0000256" key="8">
    <source>
        <dbReference type="PROSITE-ProRule" id="PRU00108"/>
    </source>
</evidence>
<dbReference type="GO" id="GO:0045944">
    <property type="term" value="P:positive regulation of transcription by RNA polymerase II"/>
    <property type="evidence" value="ECO:0007669"/>
    <property type="project" value="TreeGrafter"/>
</dbReference>
<dbReference type="InterPro" id="IPR001356">
    <property type="entry name" value="HD"/>
</dbReference>
<organism evidence="13 14">
    <name type="scientific">Branchiostoma belcheri</name>
    <name type="common">Amphioxus</name>
    <dbReference type="NCBI Taxonomy" id="7741"/>
    <lineage>
        <taxon>Eukaryota</taxon>
        <taxon>Metazoa</taxon>
        <taxon>Chordata</taxon>
        <taxon>Cephalochordata</taxon>
        <taxon>Leptocardii</taxon>
        <taxon>Amphioxiformes</taxon>
        <taxon>Branchiostomatidae</taxon>
        <taxon>Branchiostoma</taxon>
    </lineage>
</organism>
<feature type="compositionally biased region" description="Polar residues" evidence="11">
    <location>
        <begin position="99"/>
        <end position="110"/>
    </location>
</feature>
<dbReference type="InterPro" id="IPR009057">
    <property type="entry name" value="Homeodomain-like_sf"/>
</dbReference>
<feature type="compositionally biased region" description="Low complexity" evidence="11">
    <location>
        <begin position="129"/>
        <end position="144"/>
    </location>
</feature>
<evidence type="ECO:0000313" key="13">
    <source>
        <dbReference type="Proteomes" id="UP000515135"/>
    </source>
</evidence>
<dbReference type="GO" id="GO:0000978">
    <property type="term" value="F:RNA polymerase II cis-regulatory region sequence-specific DNA binding"/>
    <property type="evidence" value="ECO:0007669"/>
    <property type="project" value="TreeGrafter"/>
</dbReference>
<feature type="compositionally biased region" description="Pro residues" evidence="11">
    <location>
        <begin position="112"/>
        <end position="128"/>
    </location>
</feature>
<dbReference type="InterPro" id="IPR000047">
    <property type="entry name" value="HTH_motif"/>
</dbReference>
<evidence type="ECO:0000256" key="3">
    <source>
        <dbReference type="ARBA" id="ARBA00023015"/>
    </source>
</evidence>
<reference evidence="14" key="1">
    <citation type="submission" date="2025-08" db="UniProtKB">
        <authorList>
            <consortium name="RefSeq"/>
        </authorList>
    </citation>
    <scope>IDENTIFICATION</scope>
    <source>
        <tissue evidence="14">Gonad</tissue>
    </source>
</reference>
<dbReference type="Pfam" id="PF00046">
    <property type="entry name" value="Homeodomain"/>
    <property type="match status" value="1"/>
</dbReference>
<comment type="similarity">
    <text evidence="10">Belongs to the Antp homeobox family.</text>
</comment>
<dbReference type="GO" id="GO:0000981">
    <property type="term" value="F:DNA-binding transcription factor activity, RNA polymerase II-specific"/>
    <property type="evidence" value="ECO:0007669"/>
    <property type="project" value="InterPro"/>
</dbReference>
<feature type="compositionally biased region" description="Polar residues" evidence="11">
    <location>
        <begin position="56"/>
        <end position="70"/>
    </location>
</feature>
<dbReference type="CDD" id="cd00086">
    <property type="entry name" value="homeodomain"/>
    <property type="match status" value="1"/>
</dbReference>
<evidence type="ECO:0000256" key="7">
    <source>
        <dbReference type="ARBA" id="ARBA00023242"/>
    </source>
</evidence>
<sequence length="279" mass="30669">MIMSSFLMNSGYVDPKFPPVEEYSQNSYIPSQIPDYYGTPSPQRAQNYGPAAFQRATYTESSYNHVSQAARNVPPPQPSHGQAPGPAPGPDTPPPHSRPTATLSTVQHNHNVPPPAPSQPTPPPPPPATSTTATTTGSDGGSPPSNGPPTVPMVYPWMKKVHSNTGSTSYNGQDSKRSRTAYTRQQVLELEKEFHFNRYLTRRRRIEIAHSLGLTERQIKIWFQNRRMKWKKDNRLPNTKTRSSSASSGGSAGNNSSVVRHNHHGVSQGIVSEHGMIEL</sequence>
<dbReference type="PROSITE" id="PS00027">
    <property type="entry name" value="HOMEOBOX_1"/>
    <property type="match status" value="1"/>
</dbReference>
<dbReference type="FunFam" id="1.10.10.60:FF:000609">
    <property type="entry name" value="Homeobox B4"/>
    <property type="match status" value="1"/>
</dbReference>
<dbReference type="RefSeq" id="XP_019632171.1">
    <property type="nucleotide sequence ID" value="XM_019776612.1"/>
</dbReference>
<dbReference type="PROSITE" id="PS00032">
    <property type="entry name" value="ANTENNAPEDIA"/>
    <property type="match status" value="1"/>
</dbReference>
<feature type="compositionally biased region" description="Low complexity" evidence="11">
    <location>
        <begin position="243"/>
        <end position="257"/>
    </location>
</feature>
<evidence type="ECO:0000256" key="5">
    <source>
        <dbReference type="ARBA" id="ARBA00023155"/>
    </source>
</evidence>
<dbReference type="PROSITE" id="PS50071">
    <property type="entry name" value="HOMEOBOX_2"/>
    <property type="match status" value="1"/>
</dbReference>
<feature type="region of interest" description="Disordered" evidence="11">
    <location>
        <begin position="233"/>
        <end position="279"/>
    </location>
</feature>
<evidence type="ECO:0000256" key="11">
    <source>
        <dbReference type="SAM" id="MobiDB-lite"/>
    </source>
</evidence>
<dbReference type="GO" id="GO:0009952">
    <property type="term" value="P:anterior/posterior pattern specification"/>
    <property type="evidence" value="ECO:0007669"/>
    <property type="project" value="TreeGrafter"/>
</dbReference>
<feature type="compositionally biased region" description="Pro residues" evidence="11">
    <location>
        <begin position="85"/>
        <end position="97"/>
    </location>
</feature>
<dbReference type="GeneID" id="109475825"/>
<dbReference type="InterPro" id="IPR001827">
    <property type="entry name" value="Homeobox_Antennapedia_CS"/>
</dbReference>
<evidence type="ECO:0000256" key="6">
    <source>
        <dbReference type="ARBA" id="ARBA00023163"/>
    </source>
</evidence>
<dbReference type="PRINTS" id="PR00031">
    <property type="entry name" value="HTHREPRESSR"/>
</dbReference>
<dbReference type="AlphaFoldDB" id="A0A6P4ZRC3"/>
<dbReference type="Proteomes" id="UP000515135">
    <property type="component" value="Unplaced"/>
</dbReference>
<dbReference type="InterPro" id="IPR020479">
    <property type="entry name" value="HD_metazoa"/>
</dbReference>
<evidence type="ECO:0000256" key="4">
    <source>
        <dbReference type="ARBA" id="ARBA00023125"/>
    </source>
</evidence>
<dbReference type="GO" id="GO:0005654">
    <property type="term" value="C:nucleoplasm"/>
    <property type="evidence" value="ECO:0007669"/>
    <property type="project" value="TreeGrafter"/>
</dbReference>
<evidence type="ECO:0000256" key="10">
    <source>
        <dbReference type="RuleBase" id="RU004442"/>
    </source>
</evidence>
<dbReference type="PANTHER" id="PTHR45771">
    <property type="entry name" value="HOMEOTIC PROTEIN DEFORMED"/>
    <property type="match status" value="1"/>
</dbReference>
<dbReference type="InterPro" id="IPR050609">
    <property type="entry name" value="Antp_homeobox_Deformed_sf"/>
</dbReference>
<evidence type="ECO:0000256" key="2">
    <source>
        <dbReference type="ARBA" id="ARBA00022473"/>
    </source>
</evidence>
<evidence type="ECO:0000259" key="12">
    <source>
        <dbReference type="PROSITE" id="PS50071"/>
    </source>
</evidence>
<feature type="domain" description="Homeobox" evidence="12">
    <location>
        <begin position="173"/>
        <end position="233"/>
    </location>
</feature>
<dbReference type="KEGG" id="bbel:109475825"/>
<dbReference type="PRINTS" id="PR00024">
    <property type="entry name" value="HOMEOBOX"/>
</dbReference>
<keyword evidence="2" id="KW-0217">Developmental protein</keyword>
<gene>
    <name evidence="14" type="primary">LOC109475825</name>
</gene>
<keyword evidence="5 8" id="KW-0371">Homeobox</keyword>
<dbReference type="PRINTS" id="PR00025">
    <property type="entry name" value="ANTENNAPEDIA"/>
</dbReference>
<dbReference type="PANTHER" id="PTHR45771:SF6">
    <property type="entry name" value="HOMEOTIC PROTEIN SEX COMBS REDUCED"/>
    <property type="match status" value="1"/>
</dbReference>
<feature type="region of interest" description="Disordered" evidence="11">
    <location>
        <begin position="30"/>
        <end position="154"/>
    </location>
</feature>
<feature type="DNA-binding region" description="Homeobox" evidence="8">
    <location>
        <begin position="175"/>
        <end position="234"/>
    </location>
</feature>
<keyword evidence="7 8" id="KW-0539">Nucleus</keyword>
<dbReference type="OrthoDB" id="6159439at2759"/>
<evidence type="ECO:0000256" key="1">
    <source>
        <dbReference type="ARBA" id="ARBA00004123"/>
    </source>
</evidence>
<protein>
    <submittedName>
        <fullName evidence="14">Homeobox protein Hox-B4a-like</fullName>
    </submittedName>
</protein>
<name>A0A6P4ZRC3_BRABE</name>
<evidence type="ECO:0000313" key="14">
    <source>
        <dbReference type="RefSeq" id="XP_019632171.1"/>
    </source>
</evidence>
<dbReference type="Gene3D" id="1.10.10.60">
    <property type="entry name" value="Homeodomain-like"/>
    <property type="match status" value="1"/>
</dbReference>